<feature type="binding site" description="axial binding residue" evidence="7">
    <location>
        <position position="90"/>
    </location>
    <ligand>
        <name>heme c</name>
        <dbReference type="ChEBI" id="CHEBI:61717"/>
    </ligand>
    <ligandPart>
        <name>Fe</name>
        <dbReference type="ChEBI" id="CHEBI:18248"/>
    </ligandPart>
</feature>
<evidence type="ECO:0000259" key="10">
    <source>
        <dbReference type="PROSITE" id="PS51007"/>
    </source>
</evidence>
<protein>
    <submittedName>
        <fullName evidence="11">Cytochrome c551</fullName>
    </submittedName>
</protein>
<dbReference type="InterPro" id="IPR012218">
    <property type="entry name" value="Cyt_c_BACSU-c550-type"/>
</dbReference>
<name>A0A1I0BTS8_9BACI</name>
<sequence length="111" mass="11407">MKKWLFAILFGSALVLGACGGDDDGADSGGNGDGGETTEASAAEEVYQQNCSACHGADLSGGAGKDLTAIGSKYSAEEIEEIIHEGIGTMQPQNVDPEDAETLANWLAEKK</sequence>
<feature type="domain" description="Cytochrome c" evidence="10">
    <location>
        <begin position="38"/>
        <end position="111"/>
    </location>
</feature>
<dbReference type="Proteomes" id="UP000198618">
    <property type="component" value="Unassembled WGS sequence"/>
</dbReference>
<dbReference type="GO" id="GO:0016020">
    <property type="term" value="C:membrane"/>
    <property type="evidence" value="ECO:0007669"/>
    <property type="project" value="InterPro"/>
</dbReference>
<dbReference type="InterPro" id="IPR009056">
    <property type="entry name" value="Cyt_c-like_dom"/>
</dbReference>
<keyword evidence="9" id="KW-0732">Signal</keyword>
<keyword evidence="5 7" id="KW-0408">Iron</keyword>
<dbReference type="GO" id="GO:0009055">
    <property type="term" value="F:electron transfer activity"/>
    <property type="evidence" value="ECO:0007669"/>
    <property type="project" value="InterPro"/>
</dbReference>
<evidence type="ECO:0000313" key="11">
    <source>
        <dbReference type="EMBL" id="SET09826.1"/>
    </source>
</evidence>
<organism evidence="11 12">
    <name type="scientific">Oceanobacillus limi</name>
    <dbReference type="NCBI Taxonomy" id="930131"/>
    <lineage>
        <taxon>Bacteria</taxon>
        <taxon>Bacillati</taxon>
        <taxon>Bacillota</taxon>
        <taxon>Bacilli</taxon>
        <taxon>Bacillales</taxon>
        <taxon>Bacillaceae</taxon>
        <taxon>Oceanobacillus</taxon>
    </lineage>
</organism>
<evidence type="ECO:0000256" key="6">
    <source>
        <dbReference type="PIRSR" id="PIRSR000025-1"/>
    </source>
</evidence>
<dbReference type="InterPro" id="IPR051811">
    <property type="entry name" value="Cytochrome_c550/c551-like"/>
</dbReference>
<keyword evidence="1" id="KW-0813">Transport</keyword>
<feature type="binding site" description="covalent" evidence="6">
    <location>
        <position position="54"/>
    </location>
    <ligand>
        <name>heme c</name>
        <dbReference type="ChEBI" id="CHEBI:61717"/>
    </ligand>
</feature>
<evidence type="ECO:0000256" key="4">
    <source>
        <dbReference type="ARBA" id="ARBA00022982"/>
    </source>
</evidence>
<dbReference type="PROSITE" id="PS51007">
    <property type="entry name" value="CYTC"/>
    <property type="match status" value="1"/>
</dbReference>
<feature type="binding site" description="covalent" evidence="6">
    <location>
        <position position="51"/>
    </location>
    <ligand>
        <name>heme c</name>
        <dbReference type="ChEBI" id="CHEBI:61717"/>
    </ligand>
</feature>
<feature type="binding site" description="axial binding residue" evidence="7">
    <location>
        <position position="55"/>
    </location>
    <ligand>
        <name>heme c</name>
        <dbReference type="ChEBI" id="CHEBI:61717"/>
    </ligand>
    <ligandPart>
        <name>Fe</name>
        <dbReference type="ChEBI" id="CHEBI:18248"/>
    </ligandPart>
</feature>
<evidence type="ECO:0000256" key="8">
    <source>
        <dbReference type="SAM" id="MobiDB-lite"/>
    </source>
</evidence>
<dbReference type="InterPro" id="IPR036909">
    <property type="entry name" value="Cyt_c-like_dom_sf"/>
</dbReference>
<feature type="region of interest" description="Disordered" evidence="8">
    <location>
        <begin position="22"/>
        <end position="42"/>
    </location>
</feature>
<evidence type="ECO:0000256" key="1">
    <source>
        <dbReference type="ARBA" id="ARBA00022448"/>
    </source>
</evidence>
<keyword evidence="3 7" id="KW-0479">Metal-binding</keyword>
<dbReference type="InterPro" id="IPR054782">
    <property type="entry name" value="Cytochro_C551"/>
</dbReference>
<dbReference type="OrthoDB" id="7933886at2"/>
<dbReference type="Gene3D" id="1.10.760.10">
    <property type="entry name" value="Cytochrome c-like domain"/>
    <property type="match status" value="1"/>
</dbReference>
<dbReference type="SUPFAM" id="SSF46626">
    <property type="entry name" value="Cytochrome c"/>
    <property type="match status" value="1"/>
</dbReference>
<dbReference type="EMBL" id="FOHE01000005">
    <property type="protein sequence ID" value="SET09826.1"/>
    <property type="molecule type" value="Genomic_DNA"/>
</dbReference>
<dbReference type="Pfam" id="PF13442">
    <property type="entry name" value="Cytochrome_CBB3"/>
    <property type="match status" value="1"/>
</dbReference>
<evidence type="ECO:0000313" key="12">
    <source>
        <dbReference type="Proteomes" id="UP000198618"/>
    </source>
</evidence>
<keyword evidence="12" id="KW-1185">Reference proteome</keyword>
<dbReference type="GO" id="GO:0005506">
    <property type="term" value="F:iron ion binding"/>
    <property type="evidence" value="ECO:0007669"/>
    <property type="project" value="InterPro"/>
</dbReference>
<dbReference type="PANTHER" id="PTHR37823">
    <property type="entry name" value="CYTOCHROME C-553-LIKE"/>
    <property type="match status" value="1"/>
</dbReference>
<reference evidence="11 12" key="1">
    <citation type="submission" date="2016-10" db="EMBL/GenBank/DDBJ databases">
        <authorList>
            <person name="de Groot N.N."/>
        </authorList>
    </citation>
    <scope>NUCLEOTIDE SEQUENCE [LARGE SCALE GENOMIC DNA]</scope>
    <source>
        <strain evidence="11 12">IBRC-M 10780</strain>
    </source>
</reference>
<dbReference type="STRING" id="930131.SAMN05216389_105155"/>
<evidence type="ECO:0000256" key="5">
    <source>
        <dbReference type="ARBA" id="ARBA00023004"/>
    </source>
</evidence>
<proteinExistence type="predicted"/>
<evidence type="ECO:0000256" key="9">
    <source>
        <dbReference type="SAM" id="SignalP"/>
    </source>
</evidence>
<evidence type="ECO:0000256" key="3">
    <source>
        <dbReference type="ARBA" id="ARBA00022723"/>
    </source>
</evidence>
<dbReference type="RefSeq" id="WP_090868458.1">
    <property type="nucleotide sequence ID" value="NZ_FOHE01000005.1"/>
</dbReference>
<evidence type="ECO:0000256" key="2">
    <source>
        <dbReference type="ARBA" id="ARBA00022617"/>
    </source>
</evidence>
<feature type="chain" id="PRO_5039405930" evidence="9">
    <location>
        <begin position="21"/>
        <end position="111"/>
    </location>
</feature>
<feature type="signal peptide" evidence="9">
    <location>
        <begin position="1"/>
        <end position="20"/>
    </location>
</feature>
<accession>A0A1I0BTS8</accession>
<evidence type="ECO:0000256" key="7">
    <source>
        <dbReference type="PIRSR" id="PIRSR000025-2"/>
    </source>
</evidence>
<dbReference type="GO" id="GO:0020037">
    <property type="term" value="F:heme binding"/>
    <property type="evidence" value="ECO:0007669"/>
    <property type="project" value="InterPro"/>
</dbReference>
<dbReference type="AlphaFoldDB" id="A0A1I0BTS8"/>
<keyword evidence="2 6" id="KW-0349">Heme</keyword>
<dbReference type="PROSITE" id="PS51257">
    <property type="entry name" value="PROKAR_LIPOPROTEIN"/>
    <property type="match status" value="1"/>
</dbReference>
<dbReference type="NCBIfam" id="NF045774">
    <property type="entry name" value="cytochro_C551"/>
    <property type="match status" value="1"/>
</dbReference>
<comment type="PTM">
    <text evidence="6">Binds 1 heme c group covalently per subunit.</text>
</comment>
<keyword evidence="4" id="KW-0249">Electron transport</keyword>
<dbReference type="PANTHER" id="PTHR37823:SF3">
    <property type="entry name" value="CYTOCHROME C-551"/>
    <property type="match status" value="1"/>
</dbReference>
<dbReference type="PIRSF" id="PIRSF000025">
    <property type="entry name" value="Cytc_Bsub_c550"/>
    <property type="match status" value="1"/>
</dbReference>
<gene>
    <name evidence="11" type="ORF">SAMN05216389_105155</name>
</gene>